<dbReference type="InterPro" id="IPR000772">
    <property type="entry name" value="Ricin_B_lectin"/>
</dbReference>
<evidence type="ECO:0000259" key="2">
    <source>
        <dbReference type="Pfam" id="PF00652"/>
    </source>
</evidence>
<dbReference type="PROSITE" id="PS50231">
    <property type="entry name" value="RICIN_B_LECTIN"/>
    <property type="match status" value="1"/>
</dbReference>
<name>A0ABW2G2R3_9ACTN</name>
<evidence type="ECO:0000313" key="4">
    <source>
        <dbReference type="Proteomes" id="UP001596435"/>
    </source>
</evidence>
<dbReference type="Proteomes" id="UP001596435">
    <property type="component" value="Unassembled WGS sequence"/>
</dbReference>
<comment type="caution">
    <text evidence="3">The sequence shown here is derived from an EMBL/GenBank/DDBJ whole genome shotgun (WGS) entry which is preliminary data.</text>
</comment>
<dbReference type="Pfam" id="PF00652">
    <property type="entry name" value="Ricin_B_lectin"/>
    <property type="match status" value="1"/>
</dbReference>
<accession>A0ABW2G2R3</accession>
<feature type="signal peptide" evidence="1">
    <location>
        <begin position="1"/>
        <end position="30"/>
    </location>
</feature>
<dbReference type="SUPFAM" id="SSF50370">
    <property type="entry name" value="Ricin B-like lectins"/>
    <property type="match status" value="1"/>
</dbReference>
<feature type="domain" description="Ricin B lectin" evidence="2">
    <location>
        <begin position="43"/>
        <end position="161"/>
    </location>
</feature>
<dbReference type="Gene3D" id="2.80.10.50">
    <property type="match status" value="1"/>
</dbReference>
<evidence type="ECO:0000313" key="3">
    <source>
        <dbReference type="EMBL" id="MFC7183799.1"/>
    </source>
</evidence>
<dbReference type="RefSeq" id="WP_100887204.1">
    <property type="nucleotide sequence ID" value="NZ_BAABKV010000001.1"/>
</dbReference>
<gene>
    <name evidence="3" type="ORF">ACFQMG_30060</name>
</gene>
<keyword evidence="1" id="KW-0732">Signal</keyword>
<dbReference type="EMBL" id="JBHTAJ010000079">
    <property type="protein sequence ID" value="MFC7183799.1"/>
    <property type="molecule type" value="Genomic_DNA"/>
</dbReference>
<organism evidence="3 4">
    <name type="scientific">Kitasatospora paranensis</name>
    <dbReference type="NCBI Taxonomy" id="258053"/>
    <lineage>
        <taxon>Bacteria</taxon>
        <taxon>Bacillati</taxon>
        <taxon>Actinomycetota</taxon>
        <taxon>Actinomycetes</taxon>
        <taxon>Kitasatosporales</taxon>
        <taxon>Streptomycetaceae</taxon>
        <taxon>Kitasatospora</taxon>
    </lineage>
</organism>
<keyword evidence="4" id="KW-1185">Reference proteome</keyword>
<evidence type="ECO:0000256" key="1">
    <source>
        <dbReference type="SAM" id="SignalP"/>
    </source>
</evidence>
<sequence length="167" mass="18010">MRASPSVRSLLPALCAALALPLAGAAPALAEPGPAPAPFQLVQFRSASFGLCIFDTPGGGHNYRLRTCDGDELHQLFTREVLGDGSVVYKGVASGQCVDNDGTWAYSHACNSGDFQHWWEKNKAGPVVTLQNKQTLNCLDTDGDAVFVRDCGEFIHPNQRWQIVPAR</sequence>
<dbReference type="InterPro" id="IPR035992">
    <property type="entry name" value="Ricin_B-like_lectins"/>
</dbReference>
<feature type="chain" id="PRO_5047147310" evidence="1">
    <location>
        <begin position="31"/>
        <end position="167"/>
    </location>
</feature>
<reference evidence="4" key="1">
    <citation type="journal article" date="2019" name="Int. J. Syst. Evol. Microbiol.">
        <title>The Global Catalogue of Microorganisms (GCM) 10K type strain sequencing project: providing services to taxonomists for standard genome sequencing and annotation.</title>
        <authorList>
            <consortium name="The Broad Institute Genomics Platform"/>
            <consortium name="The Broad Institute Genome Sequencing Center for Infectious Disease"/>
            <person name="Wu L."/>
            <person name="Ma J."/>
        </authorList>
    </citation>
    <scope>NUCLEOTIDE SEQUENCE [LARGE SCALE GENOMIC DNA]</scope>
    <source>
        <strain evidence="4">CGMCC 1.12859</strain>
    </source>
</reference>
<proteinExistence type="predicted"/>
<dbReference type="CDD" id="cd23415">
    <property type="entry name" value="beta-trefoil_Ricin_AH"/>
    <property type="match status" value="1"/>
</dbReference>
<protein>
    <submittedName>
        <fullName evidence="3">Ricin-type beta-trefoil lectin domain protein</fullName>
    </submittedName>
</protein>